<dbReference type="InterPro" id="IPR036393">
    <property type="entry name" value="AceGlu_kinase-like_sf"/>
</dbReference>
<dbReference type="FunFam" id="3.40.1160.10:FF:000018">
    <property type="entry name" value="Glutamate 5-kinase"/>
    <property type="match status" value="1"/>
</dbReference>
<feature type="binding site" evidence="8">
    <location>
        <begin position="185"/>
        <end position="186"/>
    </location>
    <ligand>
        <name>ATP</name>
        <dbReference type="ChEBI" id="CHEBI:30616"/>
    </ligand>
</feature>
<dbReference type="NCBIfam" id="TIGR01027">
    <property type="entry name" value="proB"/>
    <property type="match status" value="1"/>
</dbReference>
<evidence type="ECO:0000256" key="2">
    <source>
        <dbReference type="ARBA" id="ARBA00022605"/>
    </source>
</evidence>
<protein>
    <recommendedName>
        <fullName evidence="8">Glutamate 5-kinase</fullName>
        <ecNumber evidence="8">2.7.2.11</ecNumber>
    </recommendedName>
    <alternativeName>
        <fullName evidence="8">Gamma-glutamyl kinase</fullName>
        <shortName evidence="8">GK</shortName>
    </alternativeName>
</protein>
<dbReference type="GO" id="GO:0004349">
    <property type="term" value="F:glutamate 5-kinase activity"/>
    <property type="evidence" value="ECO:0007669"/>
    <property type="project" value="UniProtKB-UniRule"/>
</dbReference>
<dbReference type="EMBL" id="JAPHEH010000001">
    <property type="protein sequence ID" value="MDG4476990.1"/>
    <property type="molecule type" value="Genomic_DNA"/>
</dbReference>
<keyword evidence="6 8" id="KW-0418">Kinase</keyword>
<gene>
    <name evidence="8 10" type="primary">proB</name>
    <name evidence="10" type="ORF">OLX77_12585</name>
</gene>
<dbReference type="InterPro" id="IPR005715">
    <property type="entry name" value="Glu_5kinase/COase_Synthase"/>
</dbReference>
<comment type="catalytic activity">
    <reaction evidence="8">
        <text>L-glutamate + ATP = L-glutamyl 5-phosphate + ADP</text>
        <dbReference type="Rhea" id="RHEA:14877"/>
        <dbReference type="ChEBI" id="CHEBI:29985"/>
        <dbReference type="ChEBI" id="CHEBI:30616"/>
        <dbReference type="ChEBI" id="CHEBI:58274"/>
        <dbReference type="ChEBI" id="CHEBI:456216"/>
        <dbReference type="EC" id="2.7.2.11"/>
    </reaction>
</comment>
<proteinExistence type="inferred from homology"/>
<comment type="similarity">
    <text evidence="8">Belongs to the glutamate 5-kinase family.</text>
</comment>
<feature type="binding site" evidence="8">
    <location>
        <position position="66"/>
    </location>
    <ligand>
        <name>substrate</name>
    </ligand>
</feature>
<keyword evidence="5 8" id="KW-0547">Nucleotide-binding</keyword>
<dbReference type="PRINTS" id="PR00474">
    <property type="entry name" value="GLU5KINASE"/>
</dbReference>
<dbReference type="PANTHER" id="PTHR43654:SF1">
    <property type="entry name" value="ISOPENTENYL PHOSPHATE KINASE"/>
    <property type="match status" value="1"/>
</dbReference>
<dbReference type="Gene3D" id="3.40.1160.10">
    <property type="entry name" value="Acetylglutamate kinase-like"/>
    <property type="match status" value="1"/>
</dbReference>
<dbReference type="PIRSF" id="PIRSF000729">
    <property type="entry name" value="GK"/>
    <property type="match status" value="1"/>
</dbReference>
<dbReference type="InterPro" id="IPR011529">
    <property type="entry name" value="Glu_5kinase"/>
</dbReference>
<feature type="domain" description="PUA" evidence="9">
    <location>
        <begin position="293"/>
        <end position="367"/>
    </location>
</feature>
<dbReference type="InterPro" id="IPR041739">
    <property type="entry name" value="G5K_ProB"/>
</dbReference>
<reference evidence="10" key="2">
    <citation type="submission" date="2022-10" db="EMBL/GenBank/DDBJ databases">
        <authorList>
            <person name="Aronson H.S."/>
        </authorList>
    </citation>
    <scope>NUCLEOTIDE SEQUENCE</scope>
    <source>
        <strain evidence="10">RS19-109</strain>
    </source>
</reference>
<keyword evidence="1 8" id="KW-0963">Cytoplasm</keyword>
<evidence type="ECO:0000256" key="1">
    <source>
        <dbReference type="ARBA" id="ARBA00022490"/>
    </source>
</evidence>
<comment type="pathway">
    <text evidence="8">Amino-acid biosynthesis; L-proline biosynthesis; L-glutamate 5-semialdehyde from L-glutamate: step 1/2.</text>
</comment>
<dbReference type="Gene3D" id="2.30.130.10">
    <property type="entry name" value="PUA domain"/>
    <property type="match status" value="1"/>
</dbReference>
<evidence type="ECO:0000256" key="7">
    <source>
        <dbReference type="ARBA" id="ARBA00022840"/>
    </source>
</evidence>
<dbReference type="CDD" id="cd04242">
    <property type="entry name" value="AAK_G5K_ProB"/>
    <property type="match status" value="1"/>
</dbReference>
<feature type="binding site" evidence="8">
    <location>
        <begin position="227"/>
        <end position="233"/>
    </location>
    <ligand>
        <name>ATP</name>
        <dbReference type="ChEBI" id="CHEBI:30616"/>
    </ligand>
</feature>
<keyword evidence="4 8" id="KW-0808">Transferase</keyword>
<evidence type="ECO:0000256" key="6">
    <source>
        <dbReference type="ARBA" id="ARBA00022777"/>
    </source>
</evidence>
<dbReference type="SUPFAM" id="SSF88697">
    <property type="entry name" value="PUA domain-like"/>
    <property type="match status" value="1"/>
</dbReference>
<keyword evidence="2 8" id="KW-0028">Amino-acid biosynthesis</keyword>
<comment type="function">
    <text evidence="8">Catalyzes the transfer of a phosphate group to glutamate to form L-glutamate 5-phosphate.</text>
</comment>
<dbReference type="InterPro" id="IPR019797">
    <property type="entry name" value="Glutamate_5-kinase_CS"/>
</dbReference>
<dbReference type="GO" id="GO:0005829">
    <property type="term" value="C:cytosol"/>
    <property type="evidence" value="ECO:0007669"/>
    <property type="project" value="TreeGrafter"/>
</dbReference>
<feature type="binding site" evidence="8">
    <location>
        <position position="27"/>
    </location>
    <ligand>
        <name>ATP</name>
        <dbReference type="ChEBI" id="CHEBI:30616"/>
    </ligand>
</feature>
<feature type="binding site" evidence="8">
    <location>
        <position position="153"/>
    </location>
    <ligand>
        <name>substrate</name>
    </ligand>
</feature>
<dbReference type="GO" id="GO:0003723">
    <property type="term" value="F:RNA binding"/>
    <property type="evidence" value="ECO:0007669"/>
    <property type="project" value="InterPro"/>
</dbReference>
<dbReference type="InterPro" id="IPR002478">
    <property type="entry name" value="PUA"/>
</dbReference>
<organism evidence="10 11">
    <name type="scientific">Thiovibrio frasassiensis</name>
    <dbReference type="NCBI Taxonomy" id="2984131"/>
    <lineage>
        <taxon>Bacteria</taxon>
        <taxon>Pseudomonadati</taxon>
        <taxon>Thermodesulfobacteriota</taxon>
        <taxon>Desulfobulbia</taxon>
        <taxon>Desulfobulbales</taxon>
        <taxon>Thiovibrionaceae</taxon>
        <taxon>Thiovibrio</taxon>
    </lineage>
</organism>
<comment type="subcellular location">
    <subcellularLocation>
        <location evidence="8">Cytoplasm</location>
    </subcellularLocation>
</comment>
<dbReference type="InterPro" id="IPR001048">
    <property type="entry name" value="Asp/Glu/Uridylate_kinase"/>
</dbReference>
<dbReference type="PROSITE" id="PS50890">
    <property type="entry name" value="PUA"/>
    <property type="match status" value="1"/>
</dbReference>
<evidence type="ECO:0000259" key="9">
    <source>
        <dbReference type="SMART" id="SM00359"/>
    </source>
</evidence>
<accession>A0A9X4RN89</accession>
<evidence type="ECO:0000256" key="3">
    <source>
        <dbReference type="ARBA" id="ARBA00022650"/>
    </source>
</evidence>
<dbReference type="Pfam" id="PF00696">
    <property type="entry name" value="AA_kinase"/>
    <property type="match status" value="1"/>
</dbReference>
<feature type="binding site" evidence="8">
    <location>
        <position position="165"/>
    </location>
    <ligand>
        <name>substrate</name>
    </ligand>
</feature>
<dbReference type="InterPro" id="IPR015947">
    <property type="entry name" value="PUA-like_sf"/>
</dbReference>
<dbReference type="CDD" id="cd21157">
    <property type="entry name" value="PUA_G5K"/>
    <property type="match status" value="1"/>
</dbReference>
<dbReference type="SMART" id="SM00359">
    <property type="entry name" value="PUA"/>
    <property type="match status" value="1"/>
</dbReference>
<dbReference type="Pfam" id="PF01472">
    <property type="entry name" value="PUA"/>
    <property type="match status" value="1"/>
</dbReference>
<dbReference type="HAMAP" id="MF_00456">
    <property type="entry name" value="ProB"/>
    <property type="match status" value="1"/>
</dbReference>
<dbReference type="GO" id="GO:0005524">
    <property type="term" value="F:ATP binding"/>
    <property type="evidence" value="ECO:0007669"/>
    <property type="project" value="UniProtKB-KW"/>
</dbReference>
<evidence type="ECO:0000256" key="5">
    <source>
        <dbReference type="ARBA" id="ARBA00022741"/>
    </source>
</evidence>
<dbReference type="PROSITE" id="PS00902">
    <property type="entry name" value="GLUTAMATE_5_KINASE"/>
    <property type="match status" value="1"/>
</dbReference>
<comment type="caution">
    <text evidence="10">The sequence shown here is derived from an EMBL/GenBank/DDBJ whole genome shotgun (WGS) entry which is preliminary data.</text>
</comment>
<dbReference type="AlphaFoldDB" id="A0A9X4RN89"/>
<keyword evidence="3 8" id="KW-0641">Proline biosynthesis</keyword>
<keyword evidence="11" id="KW-1185">Reference proteome</keyword>
<evidence type="ECO:0000313" key="11">
    <source>
        <dbReference type="Proteomes" id="UP001154240"/>
    </source>
</evidence>
<evidence type="ECO:0000313" key="10">
    <source>
        <dbReference type="EMBL" id="MDG4476990.1"/>
    </source>
</evidence>
<keyword evidence="7 8" id="KW-0067">ATP-binding</keyword>
<evidence type="ECO:0000256" key="4">
    <source>
        <dbReference type="ARBA" id="ARBA00022679"/>
    </source>
</evidence>
<evidence type="ECO:0000256" key="8">
    <source>
        <dbReference type="HAMAP-Rule" id="MF_00456"/>
    </source>
</evidence>
<dbReference type="PANTHER" id="PTHR43654">
    <property type="entry name" value="GLUTAMATE 5-KINASE"/>
    <property type="match status" value="1"/>
</dbReference>
<dbReference type="EC" id="2.7.2.11" evidence="8"/>
<name>A0A9X4RN89_9BACT</name>
<dbReference type="Proteomes" id="UP001154240">
    <property type="component" value="Unassembled WGS sequence"/>
</dbReference>
<dbReference type="InterPro" id="IPR001057">
    <property type="entry name" value="Glu/AcGlu_kinase"/>
</dbReference>
<dbReference type="InterPro" id="IPR036974">
    <property type="entry name" value="PUA_sf"/>
</dbReference>
<dbReference type="GO" id="GO:0055129">
    <property type="term" value="P:L-proline biosynthetic process"/>
    <property type="evidence" value="ECO:0007669"/>
    <property type="project" value="UniProtKB-UniRule"/>
</dbReference>
<reference evidence="10" key="1">
    <citation type="journal article" date="2022" name="bioRxiv">
        <title>Thiovibrio frasassiensisgen. nov., sp. nov., an autotrophic, elemental sulfur disproportionating bacterium isolated from sulfidic karst sediment, and proposal of Thiovibrionaceae fam. nov.</title>
        <authorList>
            <person name="Aronson H."/>
            <person name="Thomas C."/>
            <person name="Bhattacharyya M."/>
            <person name="Eckstein S."/>
            <person name="Jensen S."/>
            <person name="Barco R."/>
            <person name="Macalady J."/>
            <person name="Amend J."/>
        </authorList>
    </citation>
    <scope>NUCLEOTIDE SEQUENCE</scope>
    <source>
        <strain evidence="10">RS19-109</strain>
    </source>
</reference>
<dbReference type="SUPFAM" id="SSF53633">
    <property type="entry name" value="Carbamate kinase-like"/>
    <property type="match status" value="1"/>
</dbReference>
<sequence>MTTAMEHDEELALRRRFLDRAKRVVIKVGSAVLTTGEGLNLPVLDALAKEICTLRQSGHQVILVSSGAVAAGRRKMGLGDRALTLREKQAAAAIGQSSLMRSYEKIFEQLGQKVAQVLLTHDALSHRDRYLNVRNTLFTLLDWGLVPIINENDTVSVEELRFGDNDALGAMVTNLTEADIFVCLTDVPGLFSANPLTNPEAKPVHTVAKIDAAVQAMVGNVQSALGTGGMGSKVKAAKMVAARGGCSFIGPGREPDTISRLFAGDLIGTFFLPEKEKMASRKHWIAYTLRPQGSLVLDGGACKALLQGGKSLLPSGIIEVRGKFGIGAPVHCLSEKGDPLAAGLVNYASTDIDRIKGVKTSQIEAVLERPKDSDEVIHRDNLVIL</sequence>